<organism evidence="4 5">
    <name type="scientific">Metarhizium rileyi (strain RCEF 4871)</name>
    <name type="common">Nomuraea rileyi</name>
    <dbReference type="NCBI Taxonomy" id="1649241"/>
    <lineage>
        <taxon>Eukaryota</taxon>
        <taxon>Fungi</taxon>
        <taxon>Dikarya</taxon>
        <taxon>Ascomycota</taxon>
        <taxon>Pezizomycotina</taxon>
        <taxon>Sordariomycetes</taxon>
        <taxon>Hypocreomycetidae</taxon>
        <taxon>Hypocreales</taxon>
        <taxon>Clavicipitaceae</taxon>
        <taxon>Metarhizium</taxon>
    </lineage>
</organism>
<evidence type="ECO:0000313" key="5">
    <source>
        <dbReference type="Proteomes" id="UP000243498"/>
    </source>
</evidence>
<comment type="caution">
    <text evidence="4">The sequence shown here is derived from an EMBL/GenBank/DDBJ whole genome shotgun (WGS) entry which is preliminary data.</text>
</comment>
<keyword evidence="2" id="KW-1133">Transmembrane helix</keyword>
<dbReference type="InterPro" id="IPR036869">
    <property type="entry name" value="J_dom_sf"/>
</dbReference>
<keyword evidence="4" id="KW-0346">Stress response</keyword>
<feature type="compositionally biased region" description="Basic and acidic residues" evidence="1">
    <location>
        <begin position="169"/>
        <end position="181"/>
    </location>
</feature>
<evidence type="ECO:0000256" key="1">
    <source>
        <dbReference type="SAM" id="MobiDB-lite"/>
    </source>
</evidence>
<dbReference type="OMA" id="ANPGQHP"/>
<dbReference type="PANTHER" id="PTHR44825:SF1">
    <property type="entry name" value="DNAJ HOMOLOG SUBFAMILY C MEMBER 4"/>
    <property type="match status" value="1"/>
</dbReference>
<keyword evidence="2" id="KW-0812">Transmembrane</keyword>
<feature type="region of interest" description="Disordered" evidence="1">
    <location>
        <begin position="133"/>
        <end position="234"/>
    </location>
</feature>
<dbReference type="Gene3D" id="1.10.287.110">
    <property type="entry name" value="DnaJ domain"/>
    <property type="match status" value="1"/>
</dbReference>
<dbReference type="InterPro" id="IPR001623">
    <property type="entry name" value="DnaJ_domain"/>
</dbReference>
<dbReference type="PRINTS" id="PR00625">
    <property type="entry name" value="JDOMAIN"/>
</dbReference>
<name>A0A167FRX8_METRR</name>
<keyword evidence="2" id="KW-0472">Membrane</keyword>
<protein>
    <submittedName>
        <fullName evidence="4">Heat shock protein DnaJ</fullName>
    </submittedName>
</protein>
<gene>
    <name evidence="4" type="ORF">NOR_03454</name>
</gene>
<dbReference type="AlphaFoldDB" id="A0A167FRX8"/>
<evidence type="ECO:0000313" key="4">
    <source>
        <dbReference type="EMBL" id="OAA45665.1"/>
    </source>
</evidence>
<keyword evidence="5" id="KW-1185">Reference proteome</keyword>
<feature type="transmembrane region" description="Helical" evidence="2">
    <location>
        <begin position="253"/>
        <end position="275"/>
    </location>
</feature>
<feature type="compositionally biased region" description="Basic and acidic residues" evidence="1">
    <location>
        <begin position="208"/>
        <end position="221"/>
    </location>
</feature>
<dbReference type="PANTHER" id="PTHR44825">
    <property type="match status" value="1"/>
</dbReference>
<dbReference type="PROSITE" id="PS50076">
    <property type="entry name" value="DNAJ_2"/>
    <property type="match status" value="1"/>
</dbReference>
<sequence length="288" mass="32446">MTSQPPPLNLTNSNVAFHQHRDEARGMPPRLAAGRILTAKPPIPFPSHRLLHASIPKRSDFAQQNHYERLGIRPDASPMEIKKSFYSLSKSHHPDVNPSPSAAHSFSLLSESYKILSDPSRRALYDRNTLQLHQRAHHAGGRPPSGLSRRRGTFRGPPASFYRSGGWGPHEEKRRRAHEESTASTSDSRHPGTTTSPPPPGYGPFGARGHDVVPPHFDKKGHERTHRRQDERRYERRRAMGDDGVEFEPQTSLAGHFFIIMGILAATMVAPLVYLQLMRLGRRKREEA</sequence>
<dbReference type="EMBL" id="AZHC01000008">
    <property type="protein sequence ID" value="OAA45665.1"/>
    <property type="molecule type" value="Genomic_DNA"/>
</dbReference>
<dbReference type="SUPFAM" id="SSF46565">
    <property type="entry name" value="Chaperone J-domain"/>
    <property type="match status" value="1"/>
</dbReference>
<dbReference type="InterPro" id="IPR052763">
    <property type="entry name" value="DnaJ_C4"/>
</dbReference>
<dbReference type="STRING" id="1081105.A0A167FRX8"/>
<reference evidence="4 5" key="1">
    <citation type="journal article" date="2016" name="Genome Biol. Evol.">
        <title>Divergent and convergent evolution of fungal pathogenicity.</title>
        <authorList>
            <person name="Shang Y."/>
            <person name="Xiao G."/>
            <person name="Zheng P."/>
            <person name="Cen K."/>
            <person name="Zhan S."/>
            <person name="Wang C."/>
        </authorList>
    </citation>
    <scope>NUCLEOTIDE SEQUENCE [LARGE SCALE GENOMIC DNA]</scope>
    <source>
        <strain evidence="4 5">RCEF 4871</strain>
    </source>
</reference>
<evidence type="ECO:0000256" key="2">
    <source>
        <dbReference type="SAM" id="Phobius"/>
    </source>
</evidence>
<dbReference type="CDD" id="cd06257">
    <property type="entry name" value="DnaJ"/>
    <property type="match status" value="1"/>
</dbReference>
<dbReference type="OrthoDB" id="10250354at2759"/>
<dbReference type="Pfam" id="PF00226">
    <property type="entry name" value="DnaJ"/>
    <property type="match status" value="1"/>
</dbReference>
<proteinExistence type="predicted"/>
<dbReference type="SMART" id="SM00271">
    <property type="entry name" value="DnaJ"/>
    <property type="match status" value="1"/>
</dbReference>
<evidence type="ECO:0000259" key="3">
    <source>
        <dbReference type="PROSITE" id="PS50076"/>
    </source>
</evidence>
<feature type="domain" description="J" evidence="3">
    <location>
        <begin position="65"/>
        <end position="129"/>
    </location>
</feature>
<accession>A0A167FRX8</accession>
<dbReference type="Proteomes" id="UP000243498">
    <property type="component" value="Unassembled WGS sequence"/>
</dbReference>